<keyword evidence="3" id="KW-1185">Reference proteome</keyword>
<feature type="compositionally biased region" description="Low complexity" evidence="1">
    <location>
        <begin position="256"/>
        <end position="270"/>
    </location>
</feature>
<dbReference type="EMBL" id="DS178374">
    <property type="protein sequence ID" value="EFP92837.2"/>
    <property type="molecule type" value="Genomic_DNA"/>
</dbReference>
<proteinExistence type="predicted"/>
<accession>E3L8G2</accession>
<evidence type="ECO:0000256" key="1">
    <source>
        <dbReference type="SAM" id="MobiDB-lite"/>
    </source>
</evidence>
<feature type="region of interest" description="Disordered" evidence="1">
    <location>
        <begin position="231"/>
        <end position="278"/>
    </location>
</feature>
<evidence type="ECO:0000313" key="3">
    <source>
        <dbReference type="Proteomes" id="UP000008783"/>
    </source>
</evidence>
<organism evidence="2 3">
    <name type="scientific">Puccinia graminis f. sp. tritici (strain CRL 75-36-700-3 / race SCCL)</name>
    <name type="common">Black stem rust fungus</name>
    <dbReference type="NCBI Taxonomy" id="418459"/>
    <lineage>
        <taxon>Eukaryota</taxon>
        <taxon>Fungi</taxon>
        <taxon>Dikarya</taxon>
        <taxon>Basidiomycota</taxon>
        <taxon>Pucciniomycotina</taxon>
        <taxon>Pucciniomycetes</taxon>
        <taxon>Pucciniales</taxon>
        <taxon>Pucciniaceae</taxon>
        <taxon>Puccinia</taxon>
    </lineage>
</organism>
<dbReference type="RefSeq" id="XP_003337256.2">
    <property type="nucleotide sequence ID" value="XM_003337208.2"/>
</dbReference>
<dbReference type="OrthoDB" id="2510598at2759"/>
<dbReference type="STRING" id="418459.E3L8G2"/>
<dbReference type="AlphaFoldDB" id="E3L8G2"/>
<dbReference type="VEuPathDB" id="FungiDB:PGTG_18901"/>
<sequence>MDEAVSTASKKKPPWPRTTGKTAVPSLVFILVGPNSVPRSLPGSVLGHRRWRLQDKRQASWPFFPPSSSSVFPAPIPSSMARSIFDRPPTPYPTQAHPQPFATARVHHPMAMIVDHPADHPAPVTTTTGSLPLAARISPAGTTPVINGPPFQLAGRGPPPAYSGPGLARPAPGYRRYNISFNRGGFRGGFNPGSNFRPRGSISPFHHFNQRRQAPSRPRTPVFFVNRASIGAPDVPATAPPSPTTPTSSVEELNLARSSSSAPNSSVASAEDFVLPRPRVPSPTPAGMYDPADYHLLLRHQVEALLDRRADPARFDRYEFTPQHIDDLYESITTAMVNHFTTYPAANAAERESRVRLFRFASRRYRTMTRRV</sequence>
<reference evidence="3" key="2">
    <citation type="journal article" date="2011" name="Proc. Natl. Acad. Sci. U.S.A.">
        <title>Obligate biotrophy features unraveled by the genomic analysis of rust fungi.</title>
        <authorList>
            <person name="Duplessis S."/>
            <person name="Cuomo C.A."/>
            <person name="Lin Y.-C."/>
            <person name="Aerts A."/>
            <person name="Tisserant E."/>
            <person name="Veneault-Fourrey C."/>
            <person name="Joly D.L."/>
            <person name="Hacquard S."/>
            <person name="Amselem J."/>
            <person name="Cantarel B.L."/>
            <person name="Chiu R."/>
            <person name="Coutinho P.M."/>
            <person name="Feau N."/>
            <person name="Field M."/>
            <person name="Frey P."/>
            <person name="Gelhaye E."/>
            <person name="Goldberg J."/>
            <person name="Grabherr M.G."/>
            <person name="Kodira C.D."/>
            <person name="Kohler A."/>
            <person name="Kuees U."/>
            <person name="Lindquist E.A."/>
            <person name="Lucas S.M."/>
            <person name="Mago R."/>
            <person name="Mauceli E."/>
            <person name="Morin E."/>
            <person name="Murat C."/>
            <person name="Pangilinan J.L."/>
            <person name="Park R."/>
            <person name="Pearson M."/>
            <person name="Quesneville H."/>
            <person name="Rouhier N."/>
            <person name="Sakthikumar S."/>
            <person name="Salamov A.A."/>
            <person name="Schmutz J."/>
            <person name="Selles B."/>
            <person name="Shapiro H."/>
            <person name="Tanguay P."/>
            <person name="Tuskan G.A."/>
            <person name="Henrissat B."/>
            <person name="Van de Peer Y."/>
            <person name="Rouze P."/>
            <person name="Ellis J.G."/>
            <person name="Dodds P.N."/>
            <person name="Schein J.E."/>
            <person name="Zhong S."/>
            <person name="Hamelin R.C."/>
            <person name="Grigoriev I.V."/>
            <person name="Szabo L.J."/>
            <person name="Martin F."/>
        </authorList>
    </citation>
    <scope>NUCLEOTIDE SEQUENCE [LARGE SCALE GENOMIC DNA]</scope>
    <source>
        <strain evidence="3">CRL 75-36-700-3 / race SCCL</strain>
    </source>
</reference>
<name>E3L8G2_PUCGT</name>
<reference key="1">
    <citation type="submission" date="2007-01" db="EMBL/GenBank/DDBJ databases">
        <title>The Genome Sequence of Puccinia graminis f. sp. tritici Strain CRL 75-36-700-3.</title>
        <authorList>
            <consortium name="The Broad Institute Genome Sequencing Platform"/>
            <person name="Birren B."/>
            <person name="Lander E."/>
            <person name="Galagan J."/>
            <person name="Nusbaum C."/>
            <person name="Devon K."/>
            <person name="Cuomo C."/>
            <person name="Jaffe D."/>
            <person name="Butler J."/>
            <person name="Alvarez P."/>
            <person name="Gnerre S."/>
            <person name="Grabherr M."/>
            <person name="Mauceli E."/>
            <person name="Brockman W."/>
            <person name="Young S."/>
            <person name="LaButti K."/>
            <person name="Sykes S."/>
            <person name="DeCaprio D."/>
            <person name="Crawford M."/>
            <person name="Koehrsen M."/>
            <person name="Engels R."/>
            <person name="Montgomery P."/>
            <person name="Pearson M."/>
            <person name="Howarth C."/>
            <person name="Larson L."/>
            <person name="White J."/>
            <person name="Zeng Q."/>
            <person name="Kodira C."/>
            <person name="Yandava C."/>
            <person name="Alvarado L."/>
            <person name="O'Leary S."/>
            <person name="Szabo L."/>
            <person name="Dean R."/>
            <person name="Schein J."/>
        </authorList>
    </citation>
    <scope>NUCLEOTIDE SEQUENCE</scope>
    <source>
        <strain>CRL 75-36-700-3</strain>
    </source>
</reference>
<evidence type="ECO:0000313" key="2">
    <source>
        <dbReference type="EMBL" id="EFP92837.2"/>
    </source>
</evidence>
<protein>
    <submittedName>
        <fullName evidence="2">Uncharacterized protein</fullName>
    </submittedName>
</protein>
<dbReference type="KEGG" id="pgr:PGTG_18901"/>
<dbReference type="InParanoid" id="E3L8G2"/>
<dbReference type="Proteomes" id="UP000008783">
    <property type="component" value="Unassembled WGS sequence"/>
</dbReference>
<dbReference type="GeneID" id="10542551"/>
<gene>
    <name evidence="2" type="ORF">PGTG_18901</name>
</gene>
<dbReference type="HOGENOM" id="CLU_063287_0_0_1"/>